<keyword evidence="1" id="KW-0175">Coiled coil</keyword>
<feature type="compositionally biased region" description="Acidic residues" evidence="2">
    <location>
        <begin position="260"/>
        <end position="270"/>
    </location>
</feature>
<organism evidence="3 4">
    <name type="scientific">Fibrella forsythiae</name>
    <dbReference type="NCBI Taxonomy" id="2817061"/>
    <lineage>
        <taxon>Bacteria</taxon>
        <taxon>Pseudomonadati</taxon>
        <taxon>Bacteroidota</taxon>
        <taxon>Cytophagia</taxon>
        <taxon>Cytophagales</taxon>
        <taxon>Spirosomataceae</taxon>
        <taxon>Fibrella</taxon>
    </lineage>
</organism>
<feature type="coiled-coil region" evidence="1">
    <location>
        <begin position="32"/>
        <end position="59"/>
    </location>
</feature>
<protein>
    <submittedName>
        <fullName evidence="3">Uncharacterized protein</fullName>
    </submittedName>
</protein>
<sequence>MSDSIKFEMRKYTRLATEEERSEQVINLLSTMTAIETKKAEAKTKAAEFKAEISSLVDREDDLRIHLEAGTFLEGVEVHAVVNEMSGNTEYYDREGNEVVPLRHPTSKQEKRNEAAKRQMSMFGEEPATPNDASTPFTANDLAELGSTNYQSFVDAFEANAKDSEFEPQEWAVGDLSETPDSQRFIVLTISTDGENIAEVITDSGAILFISLNDIHGQKYSCGLEYDYTTREEVEQDWNAGLFTPFFAADNLKHNIAFDDESADVDETDSDVLTNGTEQPEASTLQETETFDPAELDSMYVDPQQPGTTTEPGDSTMKPEATTAAVINGQPMRKNGKKPVKA</sequence>
<dbReference type="Proteomes" id="UP000664628">
    <property type="component" value="Unassembled WGS sequence"/>
</dbReference>
<feature type="compositionally biased region" description="Polar residues" evidence="2">
    <location>
        <begin position="271"/>
        <end position="288"/>
    </location>
</feature>
<name>A0ABS3JNA8_9BACT</name>
<accession>A0ABS3JNA8</accession>
<dbReference type="EMBL" id="JAFMYW010000006">
    <property type="protein sequence ID" value="MBO0950896.1"/>
    <property type="molecule type" value="Genomic_DNA"/>
</dbReference>
<evidence type="ECO:0000256" key="2">
    <source>
        <dbReference type="SAM" id="MobiDB-lite"/>
    </source>
</evidence>
<gene>
    <name evidence="3" type="ORF">J2I46_20055</name>
</gene>
<proteinExistence type="predicted"/>
<dbReference type="RefSeq" id="WP_207330838.1">
    <property type="nucleotide sequence ID" value="NZ_JAFMYW010000006.1"/>
</dbReference>
<reference evidence="3 4" key="1">
    <citation type="submission" date="2021-03" db="EMBL/GenBank/DDBJ databases">
        <title>Fibrella sp. HMF5405 genome sequencing and assembly.</title>
        <authorList>
            <person name="Kang H."/>
            <person name="Kim H."/>
            <person name="Bae S."/>
            <person name="Joh K."/>
        </authorList>
    </citation>
    <scope>NUCLEOTIDE SEQUENCE [LARGE SCALE GENOMIC DNA]</scope>
    <source>
        <strain evidence="3 4">HMF5405</strain>
    </source>
</reference>
<evidence type="ECO:0000313" key="4">
    <source>
        <dbReference type="Proteomes" id="UP000664628"/>
    </source>
</evidence>
<keyword evidence="4" id="KW-1185">Reference proteome</keyword>
<evidence type="ECO:0000313" key="3">
    <source>
        <dbReference type="EMBL" id="MBO0950896.1"/>
    </source>
</evidence>
<evidence type="ECO:0000256" key="1">
    <source>
        <dbReference type="SAM" id="Coils"/>
    </source>
</evidence>
<feature type="region of interest" description="Disordered" evidence="2">
    <location>
        <begin position="260"/>
        <end position="319"/>
    </location>
</feature>
<comment type="caution">
    <text evidence="3">The sequence shown here is derived from an EMBL/GenBank/DDBJ whole genome shotgun (WGS) entry which is preliminary data.</text>
</comment>